<feature type="transmembrane region" description="Helical" evidence="2">
    <location>
        <begin position="157"/>
        <end position="173"/>
    </location>
</feature>
<name>A0A1G4BR44_9PEZI</name>
<keyword evidence="2" id="KW-0472">Membrane</keyword>
<dbReference type="STRING" id="1209926.A0A1G4BR44"/>
<feature type="domain" description="Fatty acid desaturase" evidence="3">
    <location>
        <begin position="157"/>
        <end position="369"/>
    </location>
</feature>
<protein>
    <submittedName>
        <fullName evidence="4">Fatty acid desaturase</fullName>
    </submittedName>
</protein>
<dbReference type="Proteomes" id="UP000176998">
    <property type="component" value="Unassembled WGS sequence"/>
</dbReference>
<evidence type="ECO:0000313" key="4">
    <source>
        <dbReference type="EMBL" id="OHF03766.1"/>
    </source>
</evidence>
<evidence type="ECO:0000259" key="3">
    <source>
        <dbReference type="Pfam" id="PF00487"/>
    </source>
</evidence>
<comment type="caution">
    <text evidence="4">The sequence shown here is derived from an EMBL/GenBank/DDBJ whole genome shotgun (WGS) entry which is preliminary data.</text>
</comment>
<dbReference type="OrthoDB" id="1470350at2759"/>
<dbReference type="PANTHER" id="PTHR36459">
    <property type="entry name" value="ORF"/>
    <property type="match status" value="1"/>
</dbReference>
<feature type="compositionally biased region" description="Basic and acidic residues" evidence="1">
    <location>
        <begin position="48"/>
        <end position="57"/>
    </location>
</feature>
<dbReference type="RefSeq" id="XP_022480902.1">
    <property type="nucleotide sequence ID" value="XM_022612741.1"/>
</dbReference>
<sequence>MSNLILAPDLTVHDTIVLQNLIDDIERYDDKHLAPTDGDEGYASQESLGEKSKDNEPCRGVSSQRDAKDIRKLKGLNDATSQDFEPSVFSSVDLRDLPRKLPAVVHQHVVVPYVAWARTIVRHETDVIMLTHLILYFTTSVPSAILLFIHFTPLHGLVHMLMQFWFTGTYTLMMHQHIHMNGILSKNWSVLRFIDAAFPYITDPLMGHTWNTYFYHHVKHHHVEGNGPHDLSSTIRYQRDDVFHFLHYVGRFIFLIWFDLPRYFIRKGQMKNGLKTAFWELGNYAFLYTLYCLHSKATTFVFLGPLALMRLGLMIGNWGQHAFVDADEPDSDFRSSITLIDVPSNRYCYNDGYHTSHHLNPRRHWRDHPTSFLQQKTTYIREKALVFHNIDYLMVTVKLLQKDYLHLAKCLVPVGEQIGMTLEERATMLRRHTRKFEEDEIREKFRDYKAK</sequence>
<organism evidence="4 5">
    <name type="scientific">Colletotrichum orchidophilum</name>
    <dbReference type="NCBI Taxonomy" id="1209926"/>
    <lineage>
        <taxon>Eukaryota</taxon>
        <taxon>Fungi</taxon>
        <taxon>Dikarya</taxon>
        <taxon>Ascomycota</taxon>
        <taxon>Pezizomycotina</taxon>
        <taxon>Sordariomycetes</taxon>
        <taxon>Hypocreomycetidae</taxon>
        <taxon>Glomerellales</taxon>
        <taxon>Glomerellaceae</taxon>
        <taxon>Colletotrichum</taxon>
    </lineage>
</organism>
<keyword evidence="2" id="KW-1133">Transmembrane helix</keyword>
<keyword evidence="2" id="KW-0812">Transmembrane</keyword>
<feature type="transmembrane region" description="Helical" evidence="2">
    <location>
        <begin position="285"/>
        <end position="308"/>
    </location>
</feature>
<keyword evidence="5" id="KW-1185">Reference proteome</keyword>
<reference evidence="4 5" key="1">
    <citation type="submission" date="2016-09" db="EMBL/GenBank/DDBJ databases">
        <authorList>
            <person name="Capua I."/>
            <person name="De Benedictis P."/>
            <person name="Joannis T."/>
            <person name="Lombin L.H."/>
            <person name="Cattoli G."/>
        </authorList>
    </citation>
    <scope>NUCLEOTIDE SEQUENCE [LARGE SCALE GENOMIC DNA]</scope>
    <source>
        <strain evidence="4 5">IMI 309357</strain>
    </source>
</reference>
<dbReference type="PANTHER" id="PTHR36459:SF1">
    <property type="entry name" value="FATTY ACID DESATURASE DOMAIN-CONTAINING PROTEIN-RELATED"/>
    <property type="match status" value="1"/>
</dbReference>
<evidence type="ECO:0000313" key="5">
    <source>
        <dbReference type="Proteomes" id="UP000176998"/>
    </source>
</evidence>
<dbReference type="Pfam" id="PF00487">
    <property type="entry name" value="FA_desaturase"/>
    <property type="match status" value="1"/>
</dbReference>
<feature type="transmembrane region" description="Helical" evidence="2">
    <location>
        <begin position="245"/>
        <end position="265"/>
    </location>
</feature>
<feature type="transmembrane region" description="Helical" evidence="2">
    <location>
        <begin position="127"/>
        <end position="151"/>
    </location>
</feature>
<dbReference type="GO" id="GO:0006629">
    <property type="term" value="P:lipid metabolic process"/>
    <property type="evidence" value="ECO:0007669"/>
    <property type="project" value="InterPro"/>
</dbReference>
<evidence type="ECO:0000256" key="1">
    <source>
        <dbReference type="SAM" id="MobiDB-lite"/>
    </source>
</evidence>
<dbReference type="InterPro" id="IPR005804">
    <property type="entry name" value="FA_desaturase_dom"/>
</dbReference>
<evidence type="ECO:0000256" key="2">
    <source>
        <dbReference type="SAM" id="Phobius"/>
    </source>
</evidence>
<dbReference type="EMBL" id="MJBS01000005">
    <property type="protein sequence ID" value="OHF03766.1"/>
    <property type="molecule type" value="Genomic_DNA"/>
</dbReference>
<dbReference type="AlphaFoldDB" id="A0A1G4BR44"/>
<dbReference type="GeneID" id="34554251"/>
<feature type="region of interest" description="Disordered" evidence="1">
    <location>
        <begin position="33"/>
        <end position="66"/>
    </location>
</feature>
<accession>A0A1G4BR44</accession>
<gene>
    <name evidence="4" type="ORF">CORC01_01085</name>
</gene>
<proteinExistence type="predicted"/>